<sequence>MKMVIRATHSTQKSIIDALPSFSLEPRTLTTIPGGRSDNELSSLSLTVKIIGETCSRQTVAATTGGAASLS</sequence>
<accession>A0AAU9NN04</accession>
<reference evidence="1 2" key="1">
    <citation type="submission" date="2022-01" db="EMBL/GenBank/DDBJ databases">
        <authorList>
            <person name="Xiong W."/>
            <person name="Schranz E."/>
        </authorList>
    </citation>
    <scope>NUCLEOTIDE SEQUENCE [LARGE SCALE GENOMIC DNA]</scope>
</reference>
<keyword evidence="2" id="KW-1185">Reference proteome</keyword>
<dbReference type="AlphaFoldDB" id="A0AAU9NN04"/>
<name>A0AAU9NN04_9ASTR</name>
<comment type="caution">
    <text evidence="1">The sequence shown here is derived from an EMBL/GenBank/DDBJ whole genome shotgun (WGS) entry which is preliminary data.</text>
</comment>
<gene>
    <name evidence="1" type="ORF">LVIROSA_LOCUS25383</name>
</gene>
<dbReference type="Proteomes" id="UP001157418">
    <property type="component" value="Unassembled WGS sequence"/>
</dbReference>
<dbReference type="EMBL" id="CAKMRJ010004517">
    <property type="protein sequence ID" value="CAH1439171.1"/>
    <property type="molecule type" value="Genomic_DNA"/>
</dbReference>
<evidence type="ECO:0000313" key="1">
    <source>
        <dbReference type="EMBL" id="CAH1439171.1"/>
    </source>
</evidence>
<organism evidence="1 2">
    <name type="scientific">Lactuca virosa</name>
    <dbReference type="NCBI Taxonomy" id="75947"/>
    <lineage>
        <taxon>Eukaryota</taxon>
        <taxon>Viridiplantae</taxon>
        <taxon>Streptophyta</taxon>
        <taxon>Embryophyta</taxon>
        <taxon>Tracheophyta</taxon>
        <taxon>Spermatophyta</taxon>
        <taxon>Magnoliopsida</taxon>
        <taxon>eudicotyledons</taxon>
        <taxon>Gunneridae</taxon>
        <taxon>Pentapetalae</taxon>
        <taxon>asterids</taxon>
        <taxon>campanulids</taxon>
        <taxon>Asterales</taxon>
        <taxon>Asteraceae</taxon>
        <taxon>Cichorioideae</taxon>
        <taxon>Cichorieae</taxon>
        <taxon>Lactucinae</taxon>
        <taxon>Lactuca</taxon>
    </lineage>
</organism>
<protein>
    <submittedName>
        <fullName evidence="1">Uncharacterized protein</fullName>
    </submittedName>
</protein>
<evidence type="ECO:0000313" key="2">
    <source>
        <dbReference type="Proteomes" id="UP001157418"/>
    </source>
</evidence>
<proteinExistence type="predicted"/>